<keyword evidence="3" id="KW-1185">Reference proteome</keyword>
<dbReference type="Pfam" id="PF04865">
    <property type="entry name" value="Baseplate_J"/>
    <property type="match status" value="1"/>
</dbReference>
<dbReference type="EMBL" id="BMPQ01000030">
    <property type="protein sequence ID" value="GGL04257.1"/>
    <property type="molecule type" value="Genomic_DNA"/>
</dbReference>
<dbReference type="InterPro" id="IPR011749">
    <property type="entry name" value="CHP02243"/>
</dbReference>
<dbReference type="NCBIfam" id="TIGR02243">
    <property type="entry name" value="putative baseplate assembly protein"/>
    <property type="match status" value="1"/>
</dbReference>
<protein>
    <recommendedName>
        <fullName evidence="1">Baseplate protein J-like barrel domain-containing protein</fullName>
    </recommendedName>
</protein>
<dbReference type="RefSeq" id="WP_189326328.1">
    <property type="nucleotide sequence ID" value="NZ_BMPQ01000030.1"/>
</dbReference>
<feature type="domain" description="Baseplate protein J-like barrel" evidence="1">
    <location>
        <begin position="744"/>
        <end position="777"/>
    </location>
</feature>
<reference evidence="2" key="2">
    <citation type="submission" date="2020-09" db="EMBL/GenBank/DDBJ databases">
        <authorList>
            <person name="Sun Q."/>
            <person name="Ohkuma M."/>
        </authorList>
    </citation>
    <scope>NUCLEOTIDE SEQUENCE</scope>
    <source>
        <strain evidence="2">JCM 3035</strain>
    </source>
</reference>
<evidence type="ECO:0000313" key="2">
    <source>
        <dbReference type="EMBL" id="GGL04257.1"/>
    </source>
</evidence>
<name>A0A917RFR2_9ACTN</name>
<gene>
    <name evidence="2" type="ORF">GCM10010094_76300</name>
</gene>
<evidence type="ECO:0000259" key="1">
    <source>
        <dbReference type="Pfam" id="PF04865"/>
    </source>
</evidence>
<reference evidence="2" key="1">
    <citation type="journal article" date="2014" name="Int. J. Syst. Evol. Microbiol.">
        <title>Complete genome sequence of Corynebacterium casei LMG S-19264T (=DSM 44701T), isolated from a smear-ripened cheese.</title>
        <authorList>
            <consortium name="US DOE Joint Genome Institute (JGI-PGF)"/>
            <person name="Walter F."/>
            <person name="Albersmeier A."/>
            <person name="Kalinowski J."/>
            <person name="Ruckert C."/>
        </authorList>
    </citation>
    <scope>NUCLEOTIDE SEQUENCE</scope>
    <source>
        <strain evidence="2">JCM 3035</strain>
    </source>
</reference>
<dbReference type="Proteomes" id="UP000637788">
    <property type="component" value="Unassembled WGS sequence"/>
</dbReference>
<evidence type="ECO:0000313" key="3">
    <source>
        <dbReference type="Proteomes" id="UP000637788"/>
    </source>
</evidence>
<accession>A0A917RFR2</accession>
<dbReference type="InterPro" id="IPR006949">
    <property type="entry name" value="Barrel_Baseplate_J-like"/>
</dbReference>
<dbReference type="AlphaFoldDB" id="A0A917RFR2"/>
<organism evidence="2 3">
    <name type="scientific">Streptomyces flaveus</name>
    <dbReference type="NCBI Taxonomy" id="66370"/>
    <lineage>
        <taxon>Bacteria</taxon>
        <taxon>Bacillati</taxon>
        <taxon>Actinomycetota</taxon>
        <taxon>Actinomycetes</taxon>
        <taxon>Kitasatosporales</taxon>
        <taxon>Streptomycetaceae</taxon>
        <taxon>Streptomyces</taxon>
        <taxon>Streptomyces aurantiacus group</taxon>
    </lineage>
</organism>
<sequence>MSGPGSGTNGARPAAAAEALAGLLRRSPGYLPGWRPEPGTPGHALLEVLAQFAGLVDEGLGQIPDKYLLAFLDATGTTLLPPAPARAPLVFTLAEDAPTDVALPADSEVAAVVPPSLPGSLGAPGPEATTGVPPIFATEQTVSLVRARLASVYSLTPGADEYAEHGAQLTDGFVLFDDTRLLPHHLYLGHATLFELRGAADITLQVGVARQGTPQESAAAVELCWEYLTAAGWQSFEPVVDQTHGLLNDGAVLLRKVCGAPLVRGVVNGVESYWIRARAIRPLPLPGTTGDAPLPRIDALRARVTLTKAGLPLDAAVNDGVLLDTSKDFRPLGPEPVVGSSLLIACDEAFKREGARIGLSVEPSTANRAAAVAERSLVWEYSTGDGGWTRFLQGSAEQFEQGDAHRVEFGRPVEWRSQVVDGQDHFWLRIRLTAGDYGRTEVTGGVLRRPDPPVLARMTVSYSYDTGPTRLDQVLTLNRFDFADRTGAVRWGRESFQPLQPVPDRVPTVYFGFDAPLPVGLVSLYVHAGTGDDAGAAAGASPFTWEYRSADGWAELPVLDGTGGFRRSGMIQFVGQSDMRVAPGPGRPLFWVRARFKAAESVLEPLPVAGLYLNAVHATHRGTVRREIVGRSDGSAGQSYALRSPLVLAEESVEVQEWRGTGSAWTGLVQQLPPDTLRFDRDGNDRVTAVWVRWQERPQLYGSGPGDRHYTLERTTGLLRFGDGRAGAMPPPGAVVTASYRFGGGPEGNVPAGTITQLHSAVPYVQSVGNPVAASGGAAAEDTAPTAIPEAGVRARGSQRLRHRDRALCAVDYEWLAKEASPEVALARCRGTTGAVQVTVVPWGSEPQPRPGAKLLRRVQQQLARRAPAAIAPGIGVVGPRYQPVSVAVEFTVSGADGAAAVEERLRAALDRFLHPLYGGPGGAGWAFGEPVPLSNVAVVVESTPGVDFATALQLSTDGCVHGESAPIPPDHLPSAGRHLLKPRIRE</sequence>
<comment type="caution">
    <text evidence="2">The sequence shown here is derived from an EMBL/GenBank/DDBJ whole genome shotgun (WGS) entry which is preliminary data.</text>
</comment>
<proteinExistence type="predicted"/>